<organism evidence="3 4">
    <name type="scientific">Georgenia wutianyii</name>
    <dbReference type="NCBI Taxonomy" id="2585135"/>
    <lineage>
        <taxon>Bacteria</taxon>
        <taxon>Bacillati</taxon>
        <taxon>Actinomycetota</taxon>
        <taxon>Actinomycetes</taxon>
        <taxon>Micrococcales</taxon>
        <taxon>Bogoriellaceae</taxon>
        <taxon>Georgenia</taxon>
    </lineage>
</organism>
<dbReference type="EMBL" id="CP040899">
    <property type="protein sequence ID" value="QDB79194.1"/>
    <property type="molecule type" value="Genomic_DNA"/>
</dbReference>
<dbReference type="RefSeq" id="WP_139948370.1">
    <property type="nucleotide sequence ID" value="NZ_CP040899.1"/>
</dbReference>
<dbReference type="Proteomes" id="UP000313948">
    <property type="component" value="Chromosome"/>
</dbReference>
<evidence type="ECO:0000313" key="3">
    <source>
        <dbReference type="EMBL" id="QDB79194.1"/>
    </source>
</evidence>
<evidence type="ECO:0000259" key="1">
    <source>
        <dbReference type="Pfam" id="PF13280"/>
    </source>
</evidence>
<proteinExistence type="predicted"/>
<feature type="domain" description="WYL" evidence="1">
    <location>
        <begin position="148"/>
        <end position="211"/>
    </location>
</feature>
<dbReference type="PROSITE" id="PS52050">
    <property type="entry name" value="WYL"/>
    <property type="match status" value="1"/>
</dbReference>
<dbReference type="Pfam" id="PF25583">
    <property type="entry name" value="WCX"/>
    <property type="match status" value="1"/>
</dbReference>
<dbReference type="PANTHER" id="PTHR34580">
    <property type="match status" value="1"/>
</dbReference>
<gene>
    <name evidence="3" type="ORF">FE251_07280</name>
</gene>
<keyword evidence="4" id="KW-1185">Reference proteome</keyword>
<accession>A0ABX5VL68</accession>
<dbReference type="Pfam" id="PF13280">
    <property type="entry name" value="WYL"/>
    <property type="match status" value="1"/>
</dbReference>
<dbReference type="InterPro" id="IPR057727">
    <property type="entry name" value="WCX_dom"/>
</dbReference>
<dbReference type="InterPro" id="IPR051534">
    <property type="entry name" value="CBASS_pafABC_assoc_protein"/>
</dbReference>
<protein>
    <submittedName>
        <fullName evidence="3">WYL domain-containing protein</fullName>
    </submittedName>
</protein>
<feature type="domain" description="WCX" evidence="2">
    <location>
        <begin position="242"/>
        <end position="315"/>
    </location>
</feature>
<evidence type="ECO:0000313" key="4">
    <source>
        <dbReference type="Proteomes" id="UP000313948"/>
    </source>
</evidence>
<reference evidence="3 4" key="1">
    <citation type="submission" date="2019-05" db="EMBL/GenBank/DDBJ databases">
        <title>Georgenia *** sp. nov., and Georgenia *** sp. nov., isolated from the intestinal contents of plateau pika (Ochotona curzoniae) in the Qinghai-Tibet plateau of China.</title>
        <authorList>
            <person name="Tian Z."/>
        </authorList>
    </citation>
    <scope>NUCLEOTIDE SEQUENCE [LARGE SCALE GENOMIC DNA]</scope>
    <source>
        <strain evidence="3 4">Z294</strain>
    </source>
</reference>
<evidence type="ECO:0000259" key="2">
    <source>
        <dbReference type="Pfam" id="PF25583"/>
    </source>
</evidence>
<dbReference type="PANTHER" id="PTHR34580:SF3">
    <property type="entry name" value="PROTEIN PAFB"/>
    <property type="match status" value="1"/>
</dbReference>
<dbReference type="InterPro" id="IPR026881">
    <property type="entry name" value="WYL_dom"/>
</dbReference>
<sequence length="323" mass="34833">MVTRVDPAERLLDLLIALRHAQGRLTKSAIRASVNGYRDAANDVAFERMFERDKDLLRQLGVPIVTDVDPVHEDAVGYRLDTAGYELPEVTFTAAEIGVLSLAATVWQDAHLHGSAHRGLTKLRVVAEGAEPDAHLGVALRVQASETALAPLLDAIAARQAVTFTYRAASTGQETRRHVQPWRLLSRDRGWYLLGHDVDRDAARLFRLSRVVGSVRATGPTGAFTVPDHDAQALLAGGAGAVVRAVLAVLPERGPALRARAVERRGEVEGRDVLVVETDDDASLAAEVASYGAAVLVLDPPELREQVLRRLRAVADLGEAARG</sequence>
<name>A0ABX5VL68_9MICO</name>